<dbReference type="RefSeq" id="WP_126809817.1">
    <property type="nucleotide sequence ID" value="NZ_NGKA01000020.1"/>
</dbReference>
<protein>
    <recommendedName>
        <fullName evidence="1">Transposase IS204/IS1001/IS1096/IS1165 DDE domain-containing protein</fullName>
    </recommendedName>
</protein>
<keyword evidence="3" id="KW-1185">Reference proteome</keyword>
<sequence>MINEDLWVSLLLRSKNDFNGFKHSLETMKLEVTLYMKTSIKTLKKHLNRIENAFNYPFSNGTLEGLNNKIKVIKRTAHGYRSFWHFKHRILVSFKLINQKDTPACLSKVV</sequence>
<evidence type="ECO:0000259" key="1">
    <source>
        <dbReference type="Pfam" id="PF01610"/>
    </source>
</evidence>
<reference evidence="2 3" key="1">
    <citation type="submission" date="2017-05" db="EMBL/GenBank/DDBJ databases">
        <title>Vagococcus spp. assemblies.</title>
        <authorList>
            <person name="Gulvik C.A."/>
        </authorList>
    </citation>
    <scope>NUCLEOTIDE SEQUENCE [LARGE SCALE GENOMIC DNA]</scope>
    <source>
        <strain evidence="2 3">CCUG 51432</strain>
    </source>
</reference>
<dbReference type="InterPro" id="IPR047951">
    <property type="entry name" value="Transpos_ISL3"/>
</dbReference>
<organism evidence="2 3">
    <name type="scientific">Vagococcus elongatus</name>
    <dbReference type="NCBI Taxonomy" id="180344"/>
    <lineage>
        <taxon>Bacteria</taxon>
        <taxon>Bacillati</taxon>
        <taxon>Bacillota</taxon>
        <taxon>Bacilli</taxon>
        <taxon>Lactobacillales</taxon>
        <taxon>Enterococcaceae</taxon>
        <taxon>Vagococcus</taxon>
    </lineage>
</organism>
<dbReference type="OrthoDB" id="1758296at2"/>
<comment type="caution">
    <text evidence="2">The sequence shown here is derived from an EMBL/GenBank/DDBJ whole genome shotgun (WGS) entry which is preliminary data.</text>
</comment>
<dbReference type="Pfam" id="PF01610">
    <property type="entry name" value="DDE_Tnp_ISL3"/>
    <property type="match status" value="1"/>
</dbReference>
<proteinExistence type="predicted"/>
<dbReference type="PANTHER" id="PTHR33498:SF1">
    <property type="entry name" value="TRANSPOSASE FOR INSERTION SEQUENCE ELEMENT IS1557"/>
    <property type="match status" value="1"/>
</dbReference>
<accession>A0A430ANC3</accession>
<feature type="domain" description="Transposase IS204/IS1001/IS1096/IS1165 DDE" evidence="1">
    <location>
        <begin position="22"/>
        <end position="90"/>
    </location>
</feature>
<dbReference type="EMBL" id="NGKA01000020">
    <property type="protein sequence ID" value="RSU09566.1"/>
    <property type="molecule type" value="Genomic_DNA"/>
</dbReference>
<dbReference type="InterPro" id="IPR002560">
    <property type="entry name" value="Transposase_DDE"/>
</dbReference>
<evidence type="ECO:0000313" key="2">
    <source>
        <dbReference type="EMBL" id="RSU09566.1"/>
    </source>
</evidence>
<dbReference type="AlphaFoldDB" id="A0A430ANC3"/>
<gene>
    <name evidence="2" type="ORF">CBF29_11210</name>
</gene>
<dbReference type="Proteomes" id="UP000287605">
    <property type="component" value="Unassembled WGS sequence"/>
</dbReference>
<name>A0A430ANC3_9ENTE</name>
<dbReference type="PANTHER" id="PTHR33498">
    <property type="entry name" value="TRANSPOSASE FOR INSERTION SEQUENCE ELEMENT IS1557"/>
    <property type="match status" value="1"/>
</dbReference>
<evidence type="ECO:0000313" key="3">
    <source>
        <dbReference type="Proteomes" id="UP000287605"/>
    </source>
</evidence>